<feature type="region of interest" description="Disordered" evidence="5">
    <location>
        <begin position="25"/>
        <end position="57"/>
    </location>
</feature>
<dbReference type="EMBL" id="LNIX01000001">
    <property type="protein sequence ID" value="OXA65167.1"/>
    <property type="molecule type" value="Genomic_DNA"/>
</dbReference>
<keyword evidence="3" id="KW-0677">Repeat</keyword>
<dbReference type="OMA" id="WESHSDD"/>
<dbReference type="Proteomes" id="UP000198287">
    <property type="component" value="Unassembled WGS sequence"/>
</dbReference>
<dbReference type="InterPro" id="IPR036322">
    <property type="entry name" value="WD40_repeat_dom_sf"/>
</dbReference>
<organism evidence="6 7">
    <name type="scientific">Folsomia candida</name>
    <name type="common">Springtail</name>
    <dbReference type="NCBI Taxonomy" id="158441"/>
    <lineage>
        <taxon>Eukaryota</taxon>
        <taxon>Metazoa</taxon>
        <taxon>Ecdysozoa</taxon>
        <taxon>Arthropoda</taxon>
        <taxon>Hexapoda</taxon>
        <taxon>Collembola</taxon>
        <taxon>Entomobryomorpha</taxon>
        <taxon>Isotomoidea</taxon>
        <taxon>Isotomidae</taxon>
        <taxon>Proisotominae</taxon>
        <taxon>Folsomia</taxon>
    </lineage>
</organism>
<dbReference type="Gene3D" id="2.130.10.10">
    <property type="entry name" value="YVTN repeat-like/Quinoprotein amine dehydrogenase"/>
    <property type="match status" value="1"/>
</dbReference>
<dbReference type="PANTHER" id="PTHR22889:SF0">
    <property type="entry name" value="WD REPEAT-CONTAINING PROTEIN 89"/>
    <property type="match status" value="1"/>
</dbReference>
<dbReference type="STRING" id="158441.A0A226F6P7"/>
<dbReference type="SMART" id="SM00320">
    <property type="entry name" value="WD40"/>
    <property type="match status" value="5"/>
</dbReference>
<feature type="repeat" description="WD" evidence="4">
    <location>
        <begin position="223"/>
        <end position="257"/>
    </location>
</feature>
<evidence type="ECO:0000256" key="4">
    <source>
        <dbReference type="PROSITE-ProRule" id="PRU00221"/>
    </source>
</evidence>
<keyword evidence="7" id="KW-1185">Reference proteome</keyword>
<protein>
    <recommendedName>
        <fullName evidence="1">WD repeat-containing protein 89</fullName>
    </recommendedName>
</protein>
<keyword evidence="2 4" id="KW-0853">WD repeat</keyword>
<feature type="compositionally biased region" description="Low complexity" evidence="5">
    <location>
        <begin position="441"/>
        <end position="453"/>
    </location>
</feature>
<dbReference type="InterPro" id="IPR015943">
    <property type="entry name" value="WD40/YVTN_repeat-like_dom_sf"/>
</dbReference>
<dbReference type="InterPro" id="IPR001680">
    <property type="entry name" value="WD40_rpt"/>
</dbReference>
<comment type="caution">
    <text evidence="6">The sequence shown here is derived from an EMBL/GenBank/DDBJ whole genome shotgun (WGS) entry which is preliminary data.</text>
</comment>
<evidence type="ECO:0000256" key="5">
    <source>
        <dbReference type="SAM" id="MobiDB-lite"/>
    </source>
</evidence>
<dbReference type="AlphaFoldDB" id="A0A226F6P7"/>
<dbReference type="OrthoDB" id="25131at2759"/>
<dbReference type="PANTHER" id="PTHR22889">
    <property type="entry name" value="WD REPEAT-CONTAINING PROTEIN 89"/>
    <property type="match status" value="1"/>
</dbReference>
<evidence type="ECO:0000256" key="1">
    <source>
        <dbReference type="ARBA" id="ARBA00021125"/>
    </source>
</evidence>
<evidence type="ECO:0000256" key="3">
    <source>
        <dbReference type="ARBA" id="ARBA00022737"/>
    </source>
</evidence>
<evidence type="ECO:0000256" key="2">
    <source>
        <dbReference type="ARBA" id="ARBA00022574"/>
    </source>
</evidence>
<dbReference type="InterPro" id="IPR039328">
    <property type="entry name" value="WDR89"/>
</dbReference>
<sequence>MSGGEKSGVSSIGTLLGGVKRLKIDDQDSSTPSRLNDAFPNHWTSTSSWGSSPSPSTGGKLPITIYSDLNLTEDRIACGVSNGSIALVDTSRPTLPITGSAKGAAKLPLCRTHRKLSSLVCSKTRPELVYSASAKDGTVCLWDFRLDTLQPTLTFSASGSSRIGGSESASKRVRPLLCLDVSPGDQVLSAGTELVDEDSFILFWDVRMNDDAGNGDKLLGAYWESHSDDVTAVKFHPDKFNFLATGSTDGLLNSFNLLEANEDDALLYSFNTESSVESIHWNTNTIGSLPASCLSCVTHCNQVQIWDADRGDKFVNFDRPQISKAMMRSNPEAAFVNRCYWQKERTNGVSSMLGLLTCSLKGGCTRFIKIDGEKLEPNGIFLNQNAIVQTAEYIPNSNKWLTFDEDGIVRAWNMEESNCGDEVETIITKRRKTDVDHELTKPSSKNSSDNPSSLMRRDMSRRKKKL</sequence>
<evidence type="ECO:0000313" key="6">
    <source>
        <dbReference type="EMBL" id="OXA65167.1"/>
    </source>
</evidence>
<dbReference type="PROSITE" id="PS50082">
    <property type="entry name" value="WD_REPEATS_2"/>
    <property type="match status" value="1"/>
</dbReference>
<feature type="compositionally biased region" description="Low complexity" evidence="5">
    <location>
        <begin position="43"/>
        <end position="57"/>
    </location>
</feature>
<gene>
    <name evidence="6" type="ORF">Fcan01_03266</name>
</gene>
<accession>A0A226F6P7</accession>
<name>A0A226F6P7_FOLCA</name>
<proteinExistence type="predicted"/>
<evidence type="ECO:0000313" key="7">
    <source>
        <dbReference type="Proteomes" id="UP000198287"/>
    </source>
</evidence>
<feature type="region of interest" description="Disordered" evidence="5">
    <location>
        <begin position="432"/>
        <end position="466"/>
    </location>
</feature>
<reference evidence="6 7" key="1">
    <citation type="submission" date="2015-12" db="EMBL/GenBank/DDBJ databases">
        <title>The genome of Folsomia candida.</title>
        <authorList>
            <person name="Faddeeva A."/>
            <person name="Derks M.F."/>
            <person name="Anvar Y."/>
            <person name="Smit S."/>
            <person name="Van Straalen N."/>
            <person name="Roelofs D."/>
        </authorList>
    </citation>
    <scope>NUCLEOTIDE SEQUENCE [LARGE SCALE GENOMIC DNA]</scope>
    <source>
        <strain evidence="6 7">VU population</strain>
        <tissue evidence="6">Whole body</tissue>
    </source>
</reference>
<dbReference type="SUPFAM" id="SSF50978">
    <property type="entry name" value="WD40 repeat-like"/>
    <property type="match status" value="1"/>
</dbReference>
<dbReference type="Pfam" id="PF00400">
    <property type="entry name" value="WD40"/>
    <property type="match status" value="1"/>
</dbReference>